<keyword evidence="4" id="KW-1185">Reference proteome</keyword>
<dbReference type="EMBL" id="CP036298">
    <property type="protein sequence ID" value="QDV26471.1"/>
    <property type="molecule type" value="Genomic_DNA"/>
</dbReference>
<name>A0A518GCZ7_9BACT</name>
<evidence type="ECO:0000313" key="4">
    <source>
        <dbReference type="Proteomes" id="UP000318017"/>
    </source>
</evidence>
<dbReference type="InterPro" id="IPR006015">
    <property type="entry name" value="Universal_stress_UspA"/>
</dbReference>
<accession>A0A518GCZ7</accession>
<dbReference type="InterPro" id="IPR014729">
    <property type="entry name" value="Rossmann-like_a/b/a_fold"/>
</dbReference>
<protein>
    <submittedName>
        <fullName evidence="3">Universal stress protein</fullName>
    </submittedName>
</protein>
<dbReference type="Proteomes" id="UP000318017">
    <property type="component" value="Chromosome"/>
</dbReference>
<dbReference type="PANTHER" id="PTHR43010:SF1">
    <property type="entry name" value="USPA DOMAIN-CONTAINING PROTEIN"/>
    <property type="match status" value="1"/>
</dbReference>
<comment type="similarity">
    <text evidence="1">Belongs to the universal stress protein A family.</text>
</comment>
<sequence length="296" mass="31925">MKILLATDGSENSKIATKFVGGLAQQNEIDVTVLTVSYNPTQYSSQPWMPEWTAAEEERTRDLLDATRAQLGDRCRSLNVVHKCGATVPCILDQAAEIEADLIVVGAKGHSAIHRVLLGSVSDSVATHAKCSVLVVRPGTDVEKDSKRIVVGFDQSAASREAVAEFMDLKWDRASEVNVVSVVEQPAVFFGEGYSGPPIIVEPQQIEALQRNAERMASQIASMLPKTNTLVPTSSHVGSAIANVAEETKADLVLVGDTGHSLLGELLLGSTSKYLLRHAPCSVWISRHHFKADEAE</sequence>
<reference evidence="3 4" key="1">
    <citation type="submission" date="2019-02" db="EMBL/GenBank/DDBJ databases">
        <title>Deep-cultivation of Planctomycetes and their phenomic and genomic characterization uncovers novel biology.</title>
        <authorList>
            <person name="Wiegand S."/>
            <person name="Jogler M."/>
            <person name="Boedeker C."/>
            <person name="Pinto D."/>
            <person name="Vollmers J."/>
            <person name="Rivas-Marin E."/>
            <person name="Kohn T."/>
            <person name="Peeters S.H."/>
            <person name="Heuer A."/>
            <person name="Rast P."/>
            <person name="Oberbeckmann S."/>
            <person name="Bunk B."/>
            <person name="Jeske O."/>
            <person name="Meyerdierks A."/>
            <person name="Storesund J.E."/>
            <person name="Kallscheuer N."/>
            <person name="Luecker S."/>
            <person name="Lage O.M."/>
            <person name="Pohl T."/>
            <person name="Merkel B.J."/>
            <person name="Hornburger P."/>
            <person name="Mueller R.-W."/>
            <person name="Bruemmer F."/>
            <person name="Labrenz M."/>
            <person name="Spormann A.M."/>
            <person name="Op den Camp H."/>
            <person name="Overmann J."/>
            <person name="Amann R."/>
            <person name="Jetten M.S.M."/>
            <person name="Mascher T."/>
            <person name="Medema M.H."/>
            <person name="Devos D.P."/>
            <person name="Kaster A.-K."/>
            <person name="Ovreas L."/>
            <person name="Rohde M."/>
            <person name="Galperin M.Y."/>
            <person name="Jogler C."/>
        </authorList>
    </citation>
    <scope>NUCLEOTIDE SEQUENCE [LARGE SCALE GENOMIC DNA]</scope>
    <source>
        <strain evidence="3 4">Q31a</strain>
    </source>
</reference>
<dbReference type="InterPro" id="IPR006016">
    <property type="entry name" value="UspA"/>
</dbReference>
<dbReference type="SUPFAM" id="SSF52402">
    <property type="entry name" value="Adenine nucleotide alpha hydrolases-like"/>
    <property type="match status" value="2"/>
</dbReference>
<dbReference type="PANTHER" id="PTHR43010">
    <property type="entry name" value="UNIVERSAL STRESS PROTEIN SLR1230"/>
    <property type="match status" value="1"/>
</dbReference>
<dbReference type="CDD" id="cd00293">
    <property type="entry name" value="USP-like"/>
    <property type="match status" value="2"/>
</dbReference>
<dbReference type="Pfam" id="PF00582">
    <property type="entry name" value="Usp"/>
    <property type="match status" value="2"/>
</dbReference>
<dbReference type="KEGG" id="ahel:Q31a_48450"/>
<organism evidence="3 4">
    <name type="scientific">Aureliella helgolandensis</name>
    <dbReference type="NCBI Taxonomy" id="2527968"/>
    <lineage>
        <taxon>Bacteria</taxon>
        <taxon>Pseudomonadati</taxon>
        <taxon>Planctomycetota</taxon>
        <taxon>Planctomycetia</taxon>
        <taxon>Pirellulales</taxon>
        <taxon>Pirellulaceae</taxon>
        <taxon>Aureliella</taxon>
    </lineage>
</organism>
<evidence type="ECO:0000313" key="3">
    <source>
        <dbReference type="EMBL" id="QDV26471.1"/>
    </source>
</evidence>
<dbReference type="InterPro" id="IPR051688">
    <property type="entry name" value="USP_A"/>
</dbReference>
<dbReference type="AlphaFoldDB" id="A0A518GCZ7"/>
<dbReference type="PRINTS" id="PR01438">
    <property type="entry name" value="UNVRSLSTRESS"/>
</dbReference>
<dbReference type="OrthoDB" id="6368426at2"/>
<gene>
    <name evidence="3" type="ORF">Q31a_48450</name>
</gene>
<feature type="domain" description="UspA" evidence="2">
    <location>
        <begin position="2"/>
        <end position="137"/>
    </location>
</feature>
<dbReference type="RefSeq" id="WP_145082631.1">
    <property type="nucleotide sequence ID" value="NZ_CP036298.1"/>
</dbReference>
<proteinExistence type="inferred from homology"/>
<evidence type="ECO:0000259" key="2">
    <source>
        <dbReference type="Pfam" id="PF00582"/>
    </source>
</evidence>
<dbReference type="Gene3D" id="3.40.50.620">
    <property type="entry name" value="HUPs"/>
    <property type="match status" value="2"/>
</dbReference>
<evidence type="ECO:0000256" key="1">
    <source>
        <dbReference type="ARBA" id="ARBA00008791"/>
    </source>
</evidence>
<feature type="domain" description="UspA" evidence="2">
    <location>
        <begin position="147"/>
        <end position="287"/>
    </location>
</feature>